<dbReference type="Proteomes" id="UP000035800">
    <property type="component" value="Chromosome I"/>
</dbReference>
<evidence type="ECO:0000313" key="1">
    <source>
        <dbReference type="EMBL" id="EKT88611.1"/>
    </source>
</evidence>
<name>K8Y6P6_9LEPT</name>
<dbReference type="EMBL" id="CP006694">
    <property type="protein sequence ID" value="EKT88611.1"/>
    <property type="molecule type" value="Genomic_DNA"/>
</dbReference>
<reference evidence="1 2" key="1">
    <citation type="journal article" date="2012" name="Gene">
        <title>Sequence of Leptospira santarosai serovar Shermani genome and prediction of virulence-associated genes.</title>
        <authorList>
            <person name="Chou L.F."/>
            <person name="Chen Y.T."/>
            <person name="Lu C.W."/>
            <person name="Ko Y.C."/>
            <person name="Tang C.Y."/>
            <person name="Pan M.J."/>
            <person name="Tian Y.C."/>
            <person name="Chiu C.H."/>
            <person name="Hung C.C."/>
            <person name="Yang C.W."/>
        </authorList>
    </citation>
    <scope>NUCLEOTIDE SEQUENCE [LARGE SCALE GENOMIC DNA]</scope>
    <source>
        <strain evidence="1">LT 821</strain>
    </source>
</reference>
<dbReference type="KEGG" id="lst:LSS_02287"/>
<organism evidence="1 2">
    <name type="scientific">Leptospira santarosai serovar Shermani str. LT 821</name>
    <dbReference type="NCBI Taxonomy" id="758847"/>
    <lineage>
        <taxon>Bacteria</taxon>
        <taxon>Pseudomonadati</taxon>
        <taxon>Spirochaetota</taxon>
        <taxon>Spirochaetia</taxon>
        <taxon>Leptospirales</taxon>
        <taxon>Leptospiraceae</taxon>
        <taxon>Leptospira</taxon>
    </lineage>
</organism>
<accession>K8Y6P6</accession>
<reference evidence="1 2" key="2">
    <citation type="journal article" date="2014" name="Emerg. Microbes Infect.">
        <title>Potential impact on kidney infection: a whole-genome analysis of Leptospira santarosai serovar Shermani.</title>
        <authorList>
            <person name="Chou L.F."/>
            <person name="Chen T.W."/>
            <person name="Ko Y.C."/>
            <person name="Pan M.J."/>
            <person name="Tian Y.C."/>
            <person name="Chiu C.H."/>
            <person name="Tang P."/>
            <person name="Hung C.C."/>
            <person name="Yang C.W."/>
        </authorList>
    </citation>
    <scope>NUCLEOTIDE SEQUENCE</scope>
    <source>
        <strain evidence="1 2">LT 821</strain>
    </source>
</reference>
<dbReference type="PATRIC" id="fig|758847.3.peg.478"/>
<dbReference type="STRING" id="758847.LSS_02287"/>
<sequence length="69" mass="8286">MYQNTKQSKIVEILGRTSKVLFQTEALKKPTRRQNRTSKKSPTELCFSYIPIRCRILFKFQRCQKNDFL</sequence>
<evidence type="ECO:0000313" key="2">
    <source>
        <dbReference type="Proteomes" id="UP000035800"/>
    </source>
</evidence>
<protein>
    <submittedName>
        <fullName evidence="1">Uncharacterized protein</fullName>
    </submittedName>
</protein>
<dbReference type="AlphaFoldDB" id="K8Y6P6"/>
<gene>
    <name evidence="1" type="ORF">LSS_02287</name>
</gene>
<proteinExistence type="predicted"/>